<evidence type="ECO:0000313" key="1">
    <source>
        <dbReference type="EMBL" id="KAF6728078.1"/>
    </source>
</evidence>
<protein>
    <submittedName>
        <fullName evidence="1">Uncharacterized protein</fullName>
    </submittedName>
</protein>
<dbReference type="EMBL" id="WKFB01000293">
    <property type="protein sequence ID" value="KAF6728078.1"/>
    <property type="molecule type" value="Genomic_DNA"/>
</dbReference>
<evidence type="ECO:0000313" key="2">
    <source>
        <dbReference type="Proteomes" id="UP000646548"/>
    </source>
</evidence>
<dbReference type="Proteomes" id="UP000646548">
    <property type="component" value="Unassembled WGS sequence"/>
</dbReference>
<gene>
    <name evidence="1" type="ORF">FQA47_000573</name>
</gene>
<sequence length="71" mass="7834">MGNKVKIKRVEGVYRGSSISSKECTSDPEVSVTRVTWFDEEINRGLKDPVVDLFQGFCGDVDTIPVLENAA</sequence>
<name>A0A834CIJ6_ORYME</name>
<dbReference type="AlphaFoldDB" id="A0A834CIJ6"/>
<organism evidence="1 2">
    <name type="scientific">Oryzias melastigma</name>
    <name type="common">Marine medaka</name>
    <dbReference type="NCBI Taxonomy" id="30732"/>
    <lineage>
        <taxon>Eukaryota</taxon>
        <taxon>Metazoa</taxon>
        <taxon>Chordata</taxon>
        <taxon>Craniata</taxon>
        <taxon>Vertebrata</taxon>
        <taxon>Euteleostomi</taxon>
        <taxon>Actinopterygii</taxon>
        <taxon>Neopterygii</taxon>
        <taxon>Teleostei</taxon>
        <taxon>Neoteleostei</taxon>
        <taxon>Acanthomorphata</taxon>
        <taxon>Ovalentaria</taxon>
        <taxon>Atherinomorphae</taxon>
        <taxon>Beloniformes</taxon>
        <taxon>Adrianichthyidae</taxon>
        <taxon>Oryziinae</taxon>
        <taxon>Oryzias</taxon>
    </lineage>
</organism>
<comment type="caution">
    <text evidence="1">The sequence shown here is derived from an EMBL/GenBank/DDBJ whole genome shotgun (WGS) entry which is preliminary data.</text>
</comment>
<accession>A0A834CIJ6</accession>
<reference evidence="1" key="1">
    <citation type="journal article" name="BMC Genomics">
        <title>Long-read sequencing and de novo genome assembly of marine medaka (Oryzias melastigma).</title>
        <authorList>
            <person name="Liang P."/>
            <person name="Saqib H.S.A."/>
            <person name="Ni X."/>
            <person name="Shen Y."/>
        </authorList>
    </citation>
    <scope>NUCLEOTIDE SEQUENCE</scope>
    <source>
        <strain evidence="1">Bigg-433</strain>
    </source>
</reference>
<proteinExistence type="predicted"/>